<dbReference type="Gene3D" id="3.90.950.10">
    <property type="match status" value="1"/>
</dbReference>
<comment type="function">
    <text evidence="10">Pyrophosphatase that catalyzes the hydrolysis of nucleoside triphosphates to their monophosphate derivatives, with a high preference for the non-canonical purine nucleotides XTP (xanthosine triphosphate), dITP (deoxyinosine triphosphate) and ITP. Seems to function as a house-cleaning enzyme that removes non-canonical purine nucleotides from the nucleotide pool, thus preventing their incorporation into DNA/RNA and avoiding chromosomal lesions.</text>
</comment>
<dbReference type="EMBL" id="NJBN01000007">
    <property type="protein sequence ID" value="TKJ39829.1"/>
    <property type="molecule type" value="Genomic_DNA"/>
</dbReference>
<evidence type="ECO:0000256" key="1">
    <source>
        <dbReference type="ARBA" id="ARBA00008023"/>
    </source>
</evidence>
<dbReference type="GO" id="GO:0036222">
    <property type="term" value="F:XTP diphosphatase activity"/>
    <property type="evidence" value="ECO:0007669"/>
    <property type="project" value="UniProtKB-UniRule"/>
</dbReference>
<evidence type="ECO:0000313" key="12">
    <source>
        <dbReference type="EMBL" id="TKJ39829.1"/>
    </source>
</evidence>
<evidence type="ECO:0000256" key="11">
    <source>
        <dbReference type="RuleBase" id="RU003781"/>
    </source>
</evidence>
<keyword evidence="5 10" id="KW-0378">Hydrolase</keyword>
<evidence type="ECO:0000256" key="8">
    <source>
        <dbReference type="ARBA" id="ARBA00051875"/>
    </source>
</evidence>
<evidence type="ECO:0000313" key="13">
    <source>
        <dbReference type="Proteomes" id="UP000319619"/>
    </source>
</evidence>
<organism evidence="12 13">
    <name type="scientific">candidate division LCP-89 bacterium B3_LCP</name>
    <dbReference type="NCBI Taxonomy" id="2012998"/>
    <lineage>
        <taxon>Bacteria</taxon>
        <taxon>Pseudomonadati</taxon>
        <taxon>Bacteria division LCP-89</taxon>
    </lineage>
</organism>
<dbReference type="PANTHER" id="PTHR11067:SF9">
    <property type="entry name" value="INOSINE TRIPHOSPHATE PYROPHOSPHATASE"/>
    <property type="match status" value="1"/>
</dbReference>
<accession>A0A532UY50</accession>
<feature type="active site" description="Proton acceptor" evidence="10">
    <location>
        <position position="69"/>
    </location>
</feature>
<dbReference type="GO" id="GO:0036220">
    <property type="term" value="F:ITP diphosphatase activity"/>
    <property type="evidence" value="ECO:0007669"/>
    <property type="project" value="UniProtKB-UniRule"/>
</dbReference>
<dbReference type="NCBIfam" id="NF011397">
    <property type="entry name" value="PRK14822.1"/>
    <property type="match status" value="1"/>
</dbReference>
<sequence>MKILLASRNRDKQREIREKVSSLHIEILTPDDFPDLPEVVEDGDTLEENASKKARTLHQLTGVPTIADDTGLEVDFLNGQPGVYSARYAGPDATYQDNVDKLIRELQGVPEGQRGARFRCVIAYIRDGQLNTFEGKVDGFISKTPAGESGFGYDPVFYVSDEGKTFAELQLERKNAISHRGLALDAWVDHLRKEIHITDSK</sequence>
<dbReference type="Pfam" id="PF01725">
    <property type="entry name" value="Ham1p_like"/>
    <property type="match status" value="1"/>
</dbReference>
<keyword evidence="4 10" id="KW-0547">Nucleotide-binding</keyword>
<comment type="subunit">
    <text evidence="2 10">Homodimer.</text>
</comment>
<dbReference type="InterPro" id="IPR002637">
    <property type="entry name" value="RdgB/HAM1"/>
</dbReference>
<dbReference type="GO" id="GO:0009117">
    <property type="term" value="P:nucleotide metabolic process"/>
    <property type="evidence" value="ECO:0007669"/>
    <property type="project" value="UniProtKB-KW"/>
</dbReference>
<dbReference type="NCBIfam" id="TIGR00042">
    <property type="entry name" value="RdgB/HAM1 family non-canonical purine NTP pyrophosphatase"/>
    <property type="match status" value="1"/>
</dbReference>
<dbReference type="FunFam" id="3.90.950.10:FF:000001">
    <property type="entry name" value="dITP/XTP pyrophosphatase"/>
    <property type="match status" value="1"/>
</dbReference>
<comment type="caution">
    <text evidence="10">Lacks conserved residue(s) required for the propagation of feature annotation.</text>
</comment>
<dbReference type="GO" id="GO:0000166">
    <property type="term" value="F:nucleotide binding"/>
    <property type="evidence" value="ECO:0007669"/>
    <property type="project" value="UniProtKB-KW"/>
</dbReference>
<name>A0A532UY50_UNCL8</name>
<comment type="similarity">
    <text evidence="1 10 11">Belongs to the HAM1 NTPase family.</text>
</comment>
<evidence type="ECO:0000256" key="3">
    <source>
        <dbReference type="ARBA" id="ARBA00022723"/>
    </source>
</evidence>
<comment type="cofactor">
    <cofactor evidence="10">
        <name>Mg(2+)</name>
        <dbReference type="ChEBI" id="CHEBI:18420"/>
    </cofactor>
    <text evidence="10">Binds 1 Mg(2+) ion per subunit.</text>
</comment>
<dbReference type="GO" id="GO:0046872">
    <property type="term" value="F:metal ion binding"/>
    <property type="evidence" value="ECO:0007669"/>
    <property type="project" value="UniProtKB-KW"/>
</dbReference>
<comment type="catalytic activity">
    <reaction evidence="8 10">
        <text>dITP + H2O = dIMP + diphosphate + H(+)</text>
        <dbReference type="Rhea" id="RHEA:28342"/>
        <dbReference type="ChEBI" id="CHEBI:15377"/>
        <dbReference type="ChEBI" id="CHEBI:15378"/>
        <dbReference type="ChEBI" id="CHEBI:33019"/>
        <dbReference type="ChEBI" id="CHEBI:61194"/>
        <dbReference type="ChEBI" id="CHEBI:61382"/>
        <dbReference type="EC" id="3.6.1.66"/>
    </reaction>
</comment>
<dbReference type="Proteomes" id="UP000319619">
    <property type="component" value="Unassembled WGS sequence"/>
</dbReference>
<feature type="binding site" evidence="10">
    <location>
        <begin position="179"/>
        <end position="180"/>
    </location>
    <ligand>
        <name>substrate</name>
    </ligand>
</feature>
<evidence type="ECO:0000256" key="7">
    <source>
        <dbReference type="ARBA" id="ARBA00023080"/>
    </source>
</evidence>
<evidence type="ECO:0000256" key="2">
    <source>
        <dbReference type="ARBA" id="ARBA00011738"/>
    </source>
</evidence>
<keyword evidence="3 10" id="KW-0479">Metal-binding</keyword>
<reference evidence="12 13" key="1">
    <citation type="submission" date="2017-06" db="EMBL/GenBank/DDBJ databases">
        <title>Novel microbial phyla capable of carbon fixation and sulfur reduction in deep-sea sediments.</title>
        <authorList>
            <person name="Huang J."/>
            <person name="Baker B."/>
            <person name="Wang Y."/>
        </authorList>
    </citation>
    <scope>NUCLEOTIDE SEQUENCE [LARGE SCALE GENOMIC DNA]</scope>
    <source>
        <strain evidence="12">B3_LCP</strain>
    </source>
</reference>
<dbReference type="CDD" id="cd00515">
    <property type="entry name" value="HAM1"/>
    <property type="match status" value="1"/>
</dbReference>
<dbReference type="AlphaFoldDB" id="A0A532UY50"/>
<dbReference type="GO" id="GO:0005829">
    <property type="term" value="C:cytosol"/>
    <property type="evidence" value="ECO:0007669"/>
    <property type="project" value="TreeGrafter"/>
</dbReference>
<keyword evidence="7 10" id="KW-0546">Nucleotide metabolism</keyword>
<dbReference type="GO" id="GO:0017111">
    <property type="term" value="F:ribonucleoside triphosphate phosphatase activity"/>
    <property type="evidence" value="ECO:0007669"/>
    <property type="project" value="InterPro"/>
</dbReference>
<protein>
    <recommendedName>
        <fullName evidence="10">dITP/XTP pyrophosphatase</fullName>
        <ecNumber evidence="10">3.6.1.66</ecNumber>
    </recommendedName>
    <alternativeName>
        <fullName evidence="10">Non-canonical purine NTP pyrophosphatase</fullName>
    </alternativeName>
    <alternativeName>
        <fullName evidence="10">Non-standard purine NTP pyrophosphatase</fullName>
    </alternativeName>
    <alternativeName>
        <fullName evidence="10">Nucleoside-triphosphate diphosphatase</fullName>
    </alternativeName>
    <alternativeName>
        <fullName evidence="10">Nucleoside-triphosphate pyrophosphatase</fullName>
        <shortName evidence="10">NTPase</shortName>
    </alternativeName>
</protein>
<proteinExistence type="inferred from homology"/>
<dbReference type="PANTHER" id="PTHR11067">
    <property type="entry name" value="INOSINE TRIPHOSPHATE PYROPHOSPHATASE/HAM1 PROTEIN"/>
    <property type="match status" value="1"/>
</dbReference>
<dbReference type="GO" id="GO:0009146">
    <property type="term" value="P:purine nucleoside triphosphate catabolic process"/>
    <property type="evidence" value="ECO:0007669"/>
    <property type="project" value="UniProtKB-UniRule"/>
</dbReference>
<comment type="catalytic activity">
    <reaction evidence="9 10">
        <text>XTP + H2O = XMP + diphosphate + H(+)</text>
        <dbReference type="Rhea" id="RHEA:28610"/>
        <dbReference type="ChEBI" id="CHEBI:15377"/>
        <dbReference type="ChEBI" id="CHEBI:15378"/>
        <dbReference type="ChEBI" id="CHEBI:33019"/>
        <dbReference type="ChEBI" id="CHEBI:57464"/>
        <dbReference type="ChEBI" id="CHEBI:61314"/>
        <dbReference type="EC" id="3.6.1.66"/>
    </reaction>
</comment>
<dbReference type="InterPro" id="IPR029001">
    <property type="entry name" value="ITPase-like_fam"/>
</dbReference>
<dbReference type="InterPro" id="IPR020922">
    <property type="entry name" value="dITP/XTP_pyrophosphatase"/>
</dbReference>
<dbReference type="EC" id="3.6.1.66" evidence="10"/>
<feature type="binding site" evidence="10">
    <location>
        <position position="70"/>
    </location>
    <ligand>
        <name>substrate</name>
    </ligand>
</feature>
<feature type="binding site" evidence="10">
    <location>
        <begin position="7"/>
        <end position="12"/>
    </location>
    <ligand>
        <name>substrate</name>
    </ligand>
</feature>
<comment type="catalytic activity">
    <reaction evidence="10">
        <text>ITP + H2O = IMP + diphosphate + H(+)</text>
        <dbReference type="Rhea" id="RHEA:29399"/>
        <dbReference type="ChEBI" id="CHEBI:15377"/>
        <dbReference type="ChEBI" id="CHEBI:15378"/>
        <dbReference type="ChEBI" id="CHEBI:33019"/>
        <dbReference type="ChEBI" id="CHEBI:58053"/>
        <dbReference type="ChEBI" id="CHEBI:61402"/>
        <dbReference type="EC" id="3.6.1.66"/>
    </reaction>
</comment>
<evidence type="ECO:0000256" key="9">
    <source>
        <dbReference type="ARBA" id="ARBA00052017"/>
    </source>
</evidence>
<evidence type="ECO:0000256" key="10">
    <source>
        <dbReference type="HAMAP-Rule" id="MF_01405"/>
    </source>
</evidence>
<evidence type="ECO:0000256" key="6">
    <source>
        <dbReference type="ARBA" id="ARBA00022842"/>
    </source>
</evidence>
<feature type="binding site" evidence="10">
    <location>
        <begin position="151"/>
        <end position="154"/>
    </location>
    <ligand>
        <name>substrate</name>
    </ligand>
</feature>
<dbReference type="HAMAP" id="MF_01405">
    <property type="entry name" value="Non_canon_purine_NTPase"/>
    <property type="match status" value="1"/>
</dbReference>
<feature type="binding site" evidence="10">
    <location>
        <position position="174"/>
    </location>
    <ligand>
        <name>substrate</name>
    </ligand>
</feature>
<keyword evidence="6 10" id="KW-0460">Magnesium</keyword>
<gene>
    <name evidence="12" type="ORF">CEE37_11165</name>
</gene>
<comment type="caution">
    <text evidence="12">The sequence shown here is derived from an EMBL/GenBank/DDBJ whole genome shotgun (WGS) entry which is preliminary data.</text>
</comment>
<feature type="binding site" evidence="10">
    <location>
        <position position="69"/>
    </location>
    <ligand>
        <name>Mg(2+)</name>
        <dbReference type="ChEBI" id="CHEBI:18420"/>
    </ligand>
</feature>
<dbReference type="GO" id="GO:0035870">
    <property type="term" value="F:dITP diphosphatase activity"/>
    <property type="evidence" value="ECO:0007669"/>
    <property type="project" value="UniProtKB-UniRule"/>
</dbReference>
<dbReference type="SUPFAM" id="SSF52972">
    <property type="entry name" value="ITPase-like"/>
    <property type="match status" value="1"/>
</dbReference>
<evidence type="ECO:0000256" key="5">
    <source>
        <dbReference type="ARBA" id="ARBA00022801"/>
    </source>
</evidence>
<evidence type="ECO:0000256" key="4">
    <source>
        <dbReference type="ARBA" id="ARBA00022741"/>
    </source>
</evidence>